<protein>
    <submittedName>
        <fullName evidence="1">Uncharacterized protein</fullName>
    </submittedName>
</protein>
<dbReference type="EMBL" id="JAEKNQ010000010">
    <property type="protein sequence ID" value="MBJ7601974.1"/>
    <property type="molecule type" value="Genomic_DNA"/>
</dbReference>
<sequence>SLCGFHHRRLHEGAYSIRHERDGSLSFEARNGKLIRAQSQWLDCASAGAPHLRELHHGHGLTMSAGTAGARSGGERCDVDHTLFVMFTNAEYREREAGRSP</sequence>
<comment type="caution">
    <text evidence="1">The sequence shown here is derived from an EMBL/GenBank/DDBJ whole genome shotgun (WGS) entry which is preliminary data.</text>
</comment>
<reference evidence="1 2" key="1">
    <citation type="submission" date="2020-10" db="EMBL/GenBank/DDBJ databases">
        <title>Ca. Dormibacterota MAGs.</title>
        <authorList>
            <person name="Montgomery K."/>
        </authorList>
    </citation>
    <scope>NUCLEOTIDE SEQUENCE [LARGE SCALE GENOMIC DNA]</scope>
    <source>
        <strain evidence="1">SC8811_S16_3</strain>
    </source>
</reference>
<organism evidence="1 2">
    <name type="scientific">Candidatus Dormiibacter inghamiae</name>
    <dbReference type="NCBI Taxonomy" id="3127013"/>
    <lineage>
        <taxon>Bacteria</taxon>
        <taxon>Bacillati</taxon>
        <taxon>Candidatus Dormiibacterota</taxon>
        <taxon>Candidatus Dormibacteria</taxon>
        <taxon>Candidatus Dormibacterales</taxon>
        <taxon>Candidatus Dormibacteraceae</taxon>
        <taxon>Candidatus Dormiibacter</taxon>
    </lineage>
</organism>
<dbReference type="AlphaFoldDB" id="A0A934K8J9"/>
<gene>
    <name evidence="1" type="ORF">JF888_02045</name>
</gene>
<evidence type="ECO:0000313" key="1">
    <source>
        <dbReference type="EMBL" id="MBJ7601974.1"/>
    </source>
</evidence>
<feature type="non-terminal residue" evidence="1">
    <location>
        <position position="1"/>
    </location>
</feature>
<name>A0A934K8J9_9BACT</name>
<accession>A0A934K8J9</accession>
<dbReference type="Proteomes" id="UP000620075">
    <property type="component" value="Unassembled WGS sequence"/>
</dbReference>
<evidence type="ECO:0000313" key="2">
    <source>
        <dbReference type="Proteomes" id="UP000620075"/>
    </source>
</evidence>
<proteinExistence type="predicted"/>